<dbReference type="EMBL" id="KN817547">
    <property type="protein sequence ID" value="KJA22847.1"/>
    <property type="molecule type" value="Genomic_DNA"/>
</dbReference>
<organism evidence="2 3">
    <name type="scientific">Hypholoma sublateritium (strain FD-334 SS-4)</name>
    <dbReference type="NCBI Taxonomy" id="945553"/>
    <lineage>
        <taxon>Eukaryota</taxon>
        <taxon>Fungi</taxon>
        <taxon>Dikarya</taxon>
        <taxon>Basidiomycota</taxon>
        <taxon>Agaricomycotina</taxon>
        <taxon>Agaricomycetes</taxon>
        <taxon>Agaricomycetidae</taxon>
        <taxon>Agaricales</taxon>
        <taxon>Agaricineae</taxon>
        <taxon>Strophariaceae</taxon>
        <taxon>Hypholoma</taxon>
    </lineage>
</organism>
<feature type="transmembrane region" description="Helical" evidence="1">
    <location>
        <begin position="186"/>
        <end position="207"/>
    </location>
</feature>
<name>A0A0D2L716_HYPSF</name>
<feature type="transmembrane region" description="Helical" evidence="1">
    <location>
        <begin position="161"/>
        <end position="180"/>
    </location>
</feature>
<gene>
    <name evidence="2" type="ORF">HYPSUDRAFT_641398</name>
</gene>
<sequence>MTTVPPQPSIDTGGWLTAFLSFVKSLSGHFAQTFGGLPGPGKPHDKHAEHLPQSTQPLISHAQKFDDAKQRLIVVLTVNRVCRIFTIIALGCWGGWSIMPTETKTPDSVKWVTYICIVTDWVVLSTDLDCTFLGSMDWYFRRWPEWWFLKRENMPRVAVTGYRILNTLTALALSIFVYALRDDQPIVNRINLISAITIGLGLFWLGCVESTSDSPGAWFFCTDNGPRIFYGAESAYNLATWWWIAFRTHGVVKILRNRDKPEMAAQFYILIAGLTVEFILLVWYFSIFLVPYFFKRCARWYSPVWDKHRTPLLAILASWALVIIFGLWVELPNIFFPCSGSTSLFCRILI</sequence>
<feature type="transmembrane region" description="Helical" evidence="1">
    <location>
        <begin position="228"/>
        <end position="245"/>
    </location>
</feature>
<feature type="transmembrane region" description="Helical" evidence="1">
    <location>
        <begin position="311"/>
        <end position="329"/>
    </location>
</feature>
<keyword evidence="1" id="KW-0472">Membrane</keyword>
<accession>A0A0D2L716</accession>
<proteinExistence type="predicted"/>
<keyword evidence="3" id="KW-1185">Reference proteome</keyword>
<keyword evidence="1" id="KW-0812">Transmembrane</keyword>
<dbReference type="Proteomes" id="UP000054270">
    <property type="component" value="Unassembled WGS sequence"/>
</dbReference>
<dbReference type="AlphaFoldDB" id="A0A0D2L716"/>
<evidence type="ECO:0000256" key="1">
    <source>
        <dbReference type="SAM" id="Phobius"/>
    </source>
</evidence>
<reference evidence="3" key="1">
    <citation type="submission" date="2014-04" db="EMBL/GenBank/DDBJ databases">
        <title>Evolutionary Origins and Diversification of the Mycorrhizal Mutualists.</title>
        <authorList>
            <consortium name="DOE Joint Genome Institute"/>
            <consortium name="Mycorrhizal Genomics Consortium"/>
            <person name="Kohler A."/>
            <person name="Kuo A."/>
            <person name="Nagy L.G."/>
            <person name="Floudas D."/>
            <person name="Copeland A."/>
            <person name="Barry K.W."/>
            <person name="Cichocki N."/>
            <person name="Veneault-Fourrey C."/>
            <person name="LaButti K."/>
            <person name="Lindquist E.A."/>
            <person name="Lipzen A."/>
            <person name="Lundell T."/>
            <person name="Morin E."/>
            <person name="Murat C."/>
            <person name="Riley R."/>
            <person name="Ohm R."/>
            <person name="Sun H."/>
            <person name="Tunlid A."/>
            <person name="Henrissat B."/>
            <person name="Grigoriev I.V."/>
            <person name="Hibbett D.S."/>
            <person name="Martin F."/>
        </authorList>
    </citation>
    <scope>NUCLEOTIDE SEQUENCE [LARGE SCALE GENOMIC DNA]</scope>
    <source>
        <strain evidence="3">FD-334 SS-4</strain>
    </source>
</reference>
<keyword evidence="1" id="KW-1133">Transmembrane helix</keyword>
<dbReference type="OMA" id="WIAFRTH"/>
<protein>
    <submittedName>
        <fullName evidence="2">Uncharacterized protein</fullName>
    </submittedName>
</protein>
<feature type="transmembrane region" description="Helical" evidence="1">
    <location>
        <begin position="265"/>
        <end position="290"/>
    </location>
</feature>
<evidence type="ECO:0000313" key="3">
    <source>
        <dbReference type="Proteomes" id="UP000054270"/>
    </source>
</evidence>
<evidence type="ECO:0000313" key="2">
    <source>
        <dbReference type="EMBL" id="KJA22847.1"/>
    </source>
</evidence>
<dbReference type="OrthoDB" id="3032159at2759"/>